<dbReference type="EMBL" id="QGKY02000094">
    <property type="protein sequence ID" value="KAF2604606.1"/>
    <property type="molecule type" value="Genomic_DNA"/>
</dbReference>
<comment type="caution">
    <text evidence="1">The sequence shown here is derived from an EMBL/GenBank/DDBJ whole genome shotgun (WGS) entry which is preliminary data.</text>
</comment>
<dbReference type="AlphaFoldDB" id="A0A8S9LH46"/>
<proteinExistence type="predicted"/>
<sequence>MVSYPEGPSHPASQLPLKPMQEEFNKDNNNLVLEQLSSGWEAMDQLLHGVRTVTFSGEAMNQPKA</sequence>
<accession>A0A8S9LH46</accession>
<name>A0A8S9LH46_BRACR</name>
<reference evidence="1" key="1">
    <citation type="submission" date="2019-12" db="EMBL/GenBank/DDBJ databases">
        <title>Genome sequencing and annotation of Brassica cretica.</title>
        <authorList>
            <person name="Studholme D.J."/>
            <person name="Sarris P.F."/>
        </authorList>
    </citation>
    <scope>NUCLEOTIDE SEQUENCE</scope>
    <source>
        <strain evidence="1">PFS-102/07</strain>
        <tissue evidence="1">Leaf</tissue>
    </source>
</reference>
<evidence type="ECO:0000313" key="1">
    <source>
        <dbReference type="EMBL" id="KAF2604606.1"/>
    </source>
</evidence>
<gene>
    <name evidence="1" type="ORF">F2Q70_00027577</name>
</gene>
<organism evidence="1">
    <name type="scientific">Brassica cretica</name>
    <name type="common">Mustard</name>
    <dbReference type="NCBI Taxonomy" id="69181"/>
    <lineage>
        <taxon>Eukaryota</taxon>
        <taxon>Viridiplantae</taxon>
        <taxon>Streptophyta</taxon>
        <taxon>Embryophyta</taxon>
        <taxon>Tracheophyta</taxon>
        <taxon>Spermatophyta</taxon>
        <taxon>Magnoliopsida</taxon>
        <taxon>eudicotyledons</taxon>
        <taxon>Gunneridae</taxon>
        <taxon>Pentapetalae</taxon>
        <taxon>rosids</taxon>
        <taxon>malvids</taxon>
        <taxon>Brassicales</taxon>
        <taxon>Brassicaceae</taxon>
        <taxon>Brassiceae</taxon>
        <taxon>Brassica</taxon>
    </lineage>
</organism>
<protein>
    <submittedName>
        <fullName evidence="1">Uncharacterized protein</fullName>
    </submittedName>
</protein>